<evidence type="ECO:0000259" key="1">
    <source>
        <dbReference type="Pfam" id="PF14285"/>
    </source>
</evidence>
<dbReference type="InterPro" id="IPR025377">
    <property type="entry name" value="DUF4367"/>
</dbReference>
<evidence type="ECO:0000313" key="2">
    <source>
        <dbReference type="EMBL" id="RNB70353.1"/>
    </source>
</evidence>
<keyword evidence="3" id="KW-1185">Reference proteome</keyword>
<organism evidence="2 3">
    <name type="scientific">Brevibacillus invocatus</name>
    <dbReference type="NCBI Taxonomy" id="173959"/>
    <lineage>
        <taxon>Bacteria</taxon>
        <taxon>Bacillati</taxon>
        <taxon>Bacillota</taxon>
        <taxon>Bacilli</taxon>
        <taxon>Bacillales</taxon>
        <taxon>Paenibacillaceae</taxon>
        <taxon>Brevibacillus</taxon>
    </lineage>
</organism>
<accession>A0A3M8C4G4</accession>
<dbReference type="OrthoDB" id="9785380at2"/>
<dbReference type="PROSITE" id="PS51257">
    <property type="entry name" value="PROKAR_LIPOPROTEIN"/>
    <property type="match status" value="1"/>
</dbReference>
<dbReference type="InterPro" id="IPR029046">
    <property type="entry name" value="LolA/LolB/LppX"/>
</dbReference>
<feature type="domain" description="DUF4367" evidence="1">
    <location>
        <begin position="239"/>
        <end position="339"/>
    </location>
</feature>
<dbReference type="InterPro" id="IPR052944">
    <property type="entry name" value="Sporulation_related"/>
</dbReference>
<protein>
    <submittedName>
        <fullName evidence="2">DUF4367 domain-containing protein</fullName>
    </submittedName>
</protein>
<dbReference type="Pfam" id="PF14285">
    <property type="entry name" value="DUF4367"/>
    <property type="match status" value="1"/>
</dbReference>
<dbReference type="RefSeq" id="WP_122910234.1">
    <property type="nucleotide sequence ID" value="NZ_CBCSBE010000010.1"/>
</dbReference>
<dbReference type="Proteomes" id="UP000282028">
    <property type="component" value="Unassembled WGS sequence"/>
</dbReference>
<dbReference type="EMBL" id="RHHR01000034">
    <property type="protein sequence ID" value="RNB70353.1"/>
    <property type="molecule type" value="Genomic_DNA"/>
</dbReference>
<dbReference type="PANTHER" id="PTHR37507">
    <property type="entry name" value="SPORULATION PROTEIN YDCC"/>
    <property type="match status" value="1"/>
</dbReference>
<dbReference type="Gene3D" id="2.50.20.10">
    <property type="entry name" value="Lipoprotein localisation LolA/LolB/LppX"/>
    <property type="match status" value="1"/>
</dbReference>
<reference evidence="2 3" key="1">
    <citation type="submission" date="2018-10" db="EMBL/GenBank/DDBJ databases">
        <title>Phylogenomics of Brevibacillus.</title>
        <authorList>
            <person name="Dunlap C."/>
        </authorList>
    </citation>
    <scope>NUCLEOTIDE SEQUENCE [LARGE SCALE GENOMIC DNA]</scope>
    <source>
        <strain evidence="2 3">JCM 12215</strain>
    </source>
</reference>
<dbReference type="AlphaFoldDB" id="A0A3M8C4G4"/>
<comment type="caution">
    <text evidence="2">The sequence shown here is derived from an EMBL/GenBank/DDBJ whole genome shotgun (WGS) entry which is preliminary data.</text>
</comment>
<evidence type="ECO:0000313" key="3">
    <source>
        <dbReference type="Proteomes" id="UP000282028"/>
    </source>
</evidence>
<name>A0A3M8C4G4_9BACL</name>
<dbReference type="PANTHER" id="PTHR37507:SF2">
    <property type="entry name" value="SPORULATION PROTEIN YDCC"/>
    <property type="match status" value="1"/>
</dbReference>
<sequence length="346" mass="38729">MKRAAFPLVLLMVFTLLLGGCFGQKTPEDVVGDLSGTLDKMQGYKSQAVLTMQTGSTPMEYDVQVWYEKPTNYRVALTSKQRGITQIILRNDEGVFVLTPHLNKSFRFQSGWPENNGPLYLYETLARSIIDDTDRQMQMDDKQYVFEVKANYSGNRSLTKQKIWLTEDFKPTHAEIMDSSMNPLVKIDFTEFVFNPSFENNAFDKDHNMSTSSLPSVPTMGQVGGGATQEQPSSQFGVIVPTYVPDGVQQGDIEPVTRDGERTVVLMYKGAYNYRLIEARPTAATVSYEQGMPVDLGFTIGVLTQTVDSQRYLTWELDGVEFTLTGDLPEEEMVKVAQSTYGVGGK</sequence>
<gene>
    <name evidence="2" type="ORF">EDM52_17480</name>
</gene>
<proteinExistence type="predicted"/>
<dbReference type="SUPFAM" id="SSF89392">
    <property type="entry name" value="Prokaryotic lipoproteins and lipoprotein localization factors"/>
    <property type="match status" value="1"/>
</dbReference>